<evidence type="ECO:0000313" key="3">
    <source>
        <dbReference type="Proteomes" id="UP000518605"/>
    </source>
</evidence>
<dbReference type="Proteomes" id="UP000518605">
    <property type="component" value="Unassembled WGS sequence"/>
</dbReference>
<evidence type="ECO:0000313" key="2">
    <source>
        <dbReference type="EMBL" id="MBB3153837.1"/>
    </source>
</evidence>
<name>A0A7W5GCB1_9BACL</name>
<keyword evidence="3" id="KW-1185">Reference proteome</keyword>
<dbReference type="RefSeq" id="WP_183566179.1">
    <property type="nucleotide sequence ID" value="NZ_CBCSLB010000012.1"/>
</dbReference>
<evidence type="ECO:0000256" key="1">
    <source>
        <dbReference type="SAM" id="SignalP"/>
    </source>
</evidence>
<dbReference type="AlphaFoldDB" id="A0A7W5GCB1"/>
<gene>
    <name evidence="2" type="ORF">FHS16_003912</name>
</gene>
<organism evidence="2 3">
    <name type="scientific">Paenibacillus endophyticus</name>
    <dbReference type="NCBI Taxonomy" id="1294268"/>
    <lineage>
        <taxon>Bacteria</taxon>
        <taxon>Bacillati</taxon>
        <taxon>Bacillota</taxon>
        <taxon>Bacilli</taxon>
        <taxon>Bacillales</taxon>
        <taxon>Paenibacillaceae</taxon>
        <taxon>Paenibacillus</taxon>
    </lineage>
</organism>
<accession>A0A7W5GCB1</accession>
<reference evidence="2 3" key="1">
    <citation type="submission" date="2020-08" db="EMBL/GenBank/DDBJ databases">
        <title>Genomic Encyclopedia of Type Strains, Phase III (KMG-III): the genomes of soil and plant-associated and newly described type strains.</title>
        <authorList>
            <person name="Whitman W."/>
        </authorList>
    </citation>
    <scope>NUCLEOTIDE SEQUENCE [LARGE SCALE GENOMIC DNA]</scope>
    <source>
        <strain evidence="2 3">CECT 8234</strain>
    </source>
</reference>
<feature type="signal peptide" evidence="1">
    <location>
        <begin position="1"/>
        <end position="23"/>
    </location>
</feature>
<sequence>MKKIFSLVFAITLLFGIASQASAYGGVYVFNPYPNSYGAVPDYIGITKPSGAYKYEIRILEKNNGIYGSLTYHSGKLDVPSSGYDIHHTLSSYTKLMLLHAGTFVIIAEAYNSSGALIGRDEVKVTFV</sequence>
<feature type="chain" id="PRO_5030645992" evidence="1">
    <location>
        <begin position="24"/>
        <end position="128"/>
    </location>
</feature>
<proteinExistence type="predicted"/>
<protein>
    <submittedName>
        <fullName evidence="2">Uncharacterized protein</fullName>
    </submittedName>
</protein>
<keyword evidence="1" id="KW-0732">Signal</keyword>
<dbReference type="EMBL" id="JACHXW010000012">
    <property type="protein sequence ID" value="MBB3153837.1"/>
    <property type="molecule type" value="Genomic_DNA"/>
</dbReference>
<comment type="caution">
    <text evidence="2">The sequence shown here is derived from an EMBL/GenBank/DDBJ whole genome shotgun (WGS) entry which is preliminary data.</text>
</comment>